<evidence type="ECO:0000313" key="1">
    <source>
        <dbReference type="EMBL" id="MBC5842153.1"/>
    </source>
</evidence>
<reference evidence="1 2" key="1">
    <citation type="submission" date="2020-08" db="EMBL/GenBank/DDBJ databases">
        <title>Description of novel Flavobacterium F-380 isolate.</title>
        <authorList>
            <person name="Saticioglu I.B."/>
            <person name="Duman M."/>
            <person name="Altun S."/>
        </authorList>
    </citation>
    <scope>NUCLEOTIDE SEQUENCE [LARGE SCALE GENOMIC DNA]</scope>
    <source>
        <strain evidence="1 2">F-380</strain>
    </source>
</reference>
<comment type="caution">
    <text evidence="1">The sequence shown here is derived from an EMBL/GenBank/DDBJ whole genome shotgun (WGS) entry which is preliminary data.</text>
</comment>
<gene>
    <name evidence="1" type="ORF">H8R23_12110</name>
</gene>
<dbReference type="EMBL" id="JACRUJ010000004">
    <property type="protein sequence ID" value="MBC5842153.1"/>
    <property type="molecule type" value="Genomic_DNA"/>
</dbReference>
<keyword evidence="2" id="KW-1185">Reference proteome</keyword>
<dbReference type="Gene3D" id="1.10.1660.10">
    <property type="match status" value="1"/>
</dbReference>
<accession>A0ABR7J9U5</accession>
<dbReference type="RefSeq" id="WP_187010651.1">
    <property type="nucleotide sequence ID" value="NZ_JACRUI010000004.1"/>
</dbReference>
<evidence type="ECO:0000313" key="2">
    <source>
        <dbReference type="Proteomes" id="UP000629963"/>
    </source>
</evidence>
<proteinExistence type="predicted"/>
<name>A0ABR7J9U5_9FLAO</name>
<dbReference type="Pfam" id="PF13591">
    <property type="entry name" value="MerR_2"/>
    <property type="match status" value="1"/>
</dbReference>
<organism evidence="1 2">
    <name type="scientific">Flavobacterium kayseriense</name>
    <dbReference type="NCBI Taxonomy" id="2764714"/>
    <lineage>
        <taxon>Bacteria</taxon>
        <taxon>Pseudomonadati</taxon>
        <taxon>Bacteroidota</taxon>
        <taxon>Flavobacteriia</taxon>
        <taxon>Flavobacteriales</taxon>
        <taxon>Flavobacteriaceae</taxon>
        <taxon>Flavobacterium</taxon>
    </lineage>
</organism>
<protein>
    <submittedName>
        <fullName evidence="1">Chaperone modulator CbpM</fullName>
    </submittedName>
</protein>
<sequence length="97" mass="11348">MMIENLIPIDVLCVKYQVNDQFFNSLVATGLLEIHSIQEVAYIQKDSLYEIEKIMRLHQDLEVNLEGIDIVLNLLQKIDDLQKEMLALKNRLSLYEN</sequence>
<dbReference type="Proteomes" id="UP000629963">
    <property type="component" value="Unassembled WGS sequence"/>
</dbReference>